<dbReference type="Pfam" id="PF12146">
    <property type="entry name" value="Hydrolase_4"/>
    <property type="match status" value="1"/>
</dbReference>
<feature type="domain" description="Serine aminopeptidase S33" evidence="2">
    <location>
        <begin position="97"/>
        <end position="194"/>
    </location>
</feature>
<dbReference type="PANTHER" id="PTHR43265">
    <property type="entry name" value="ESTERASE ESTD"/>
    <property type="match status" value="1"/>
</dbReference>
<dbReference type="InterPro" id="IPR053145">
    <property type="entry name" value="AB_hydrolase_Est10"/>
</dbReference>
<proteinExistence type="predicted"/>
<dbReference type="EMBL" id="BAMV01000019">
    <property type="protein sequence ID" value="GAN61391.1"/>
    <property type="molecule type" value="Genomic_DNA"/>
</dbReference>
<accession>A0A6N3STC4</accession>
<reference evidence="3 5" key="1">
    <citation type="submission" date="2012-11" db="EMBL/GenBank/DDBJ databases">
        <title>Whole genome sequence of Acetobacter cibinongensis 4H-1.</title>
        <authorList>
            <person name="Azuma Y."/>
            <person name="Higashiura N."/>
            <person name="Hirakawa H."/>
            <person name="Matsushita K."/>
        </authorList>
    </citation>
    <scope>NUCLEOTIDE SEQUENCE [LARGE SCALE GENOMIC DNA]</scope>
    <source>
        <strain evidence="3 5">4H-1</strain>
    </source>
</reference>
<comment type="caution">
    <text evidence="3">The sequence shown here is derived from an EMBL/GenBank/DDBJ whole genome shotgun (WGS) entry which is preliminary data.</text>
</comment>
<dbReference type="GO" id="GO:0052689">
    <property type="term" value="F:carboxylic ester hydrolase activity"/>
    <property type="evidence" value="ECO:0007669"/>
    <property type="project" value="TreeGrafter"/>
</dbReference>
<dbReference type="InterPro" id="IPR029058">
    <property type="entry name" value="AB_hydrolase_fold"/>
</dbReference>
<feature type="signal peptide" evidence="1">
    <location>
        <begin position="1"/>
        <end position="37"/>
    </location>
</feature>
<gene>
    <name evidence="3" type="ORF">Abci_019_005</name>
    <name evidence="4" type="ORF">ACI01nite_23050</name>
</gene>
<dbReference type="SUPFAM" id="SSF53474">
    <property type="entry name" value="alpha/beta-Hydrolases"/>
    <property type="match status" value="1"/>
</dbReference>
<dbReference type="Gene3D" id="3.40.50.1820">
    <property type="entry name" value="alpha/beta hydrolase"/>
    <property type="match status" value="1"/>
</dbReference>
<dbReference type="InterPro" id="IPR022742">
    <property type="entry name" value="Hydrolase_4"/>
</dbReference>
<evidence type="ECO:0000313" key="6">
    <source>
        <dbReference type="Proteomes" id="UP000321891"/>
    </source>
</evidence>
<dbReference type="PANTHER" id="PTHR43265:SF1">
    <property type="entry name" value="ESTERASE ESTD"/>
    <property type="match status" value="1"/>
</dbReference>
<dbReference type="EMBL" id="BJVU01000011">
    <property type="protein sequence ID" value="GEL59703.1"/>
    <property type="molecule type" value="Genomic_DNA"/>
</dbReference>
<evidence type="ECO:0000313" key="3">
    <source>
        <dbReference type="EMBL" id="GAN61391.1"/>
    </source>
</evidence>
<reference evidence="4 6" key="2">
    <citation type="submission" date="2019-07" db="EMBL/GenBank/DDBJ databases">
        <title>Whole genome shotgun sequence of Acetobacter cibinongensis NBRC 16605.</title>
        <authorList>
            <person name="Hosoyama A."/>
            <person name="Uohara A."/>
            <person name="Ohji S."/>
            <person name="Ichikawa N."/>
        </authorList>
    </citation>
    <scope>NUCLEOTIDE SEQUENCE [LARGE SCALE GENOMIC DNA]</scope>
    <source>
        <strain evidence="4 6">NBRC 16605</strain>
    </source>
</reference>
<sequence length="348" mass="35734">MQETPETRRVTQGIRGKARLLGIAVAAGLVFPQTGLAAPPATGPAVQSDISAPGPLGALKGTLLAAANAGPHTPVVLILPGSGPTDRDGNNSRGLKAGTYRLLAEGLAAQGISSVRIDKRGLLASAGAVADGNAVTISDYVRDTQAWTKTIQSRTGAGCVWLLGHSEGGLVALASAVQKPEALCGLILASTPGRSVAEVLRTQLASTPYATQGNTAINTLLAGKAVDPATLPDALKPIFNPAVQGFLKDMFRYVPTQLIAQLYKPVLIIQGARDMQVSVQDAQALATSDPGAILKLLADTNHFLKKQTQDGKLAMLATATDPALPLAPDVVETVSQFITHATQAGAAQ</sequence>
<keyword evidence="6" id="KW-1185">Reference proteome</keyword>
<accession>A0A0D6N7C2</accession>
<dbReference type="AlphaFoldDB" id="A0A0D6N7C2"/>
<feature type="chain" id="PRO_5030005829" evidence="1">
    <location>
        <begin position="38"/>
        <end position="348"/>
    </location>
</feature>
<dbReference type="Proteomes" id="UP000032671">
    <property type="component" value="Unassembled WGS sequence"/>
</dbReference>
<dbReference type="RefSeq" id="WP_048839446.1">
    <property type="nucleotide sequence ID" value="NZ_BAMV01000019.1"/>
</dbReference>
<evidence type="ECO:0000259" key="2">
    <source>
        <dbReference type="Pfam" id="PF12146"/>
    </source>
</evidence>
<dbReference type="STRING" id="1231339.Abci_019_005"/>
<name>A0A0D6N7C2_9PROT</name>
<evidence type="ECO:0000313" key="5">
    <source>
        <dbReference type="Proteomes" id="UP000032671"/>
    </source>
</evidence>
<evidence type="ECO:0000256" key="1">
    <source>
        <dbReference type="SAM" id="SignalP"/>
    </source>
</evidence>
<evidence type="ECO:0000313" key="4">
    <source>
        <dbReference type="EMBL" id="GEL59703.1"/>
    </source>
</evidence>
<keyword evidence="3" id="KW-0378">Hydrolase</keyword>
<protein>
    <submittedName>
        <fullName evidence="4">Alpha/beta hydrolase</fullName>
    </submittedName>
    <submittedName>
        <fullName evidence="3">Hydrolase alpha/beta</fullName>
    </submittedName>
</protein>
<dbReference type="Proteomes" id="UP000321891">
    <property type="component" value="Unassembled WGS sequence"/>
</dbReference>
<organism evidence="3 5">
    <name type="scientific">Acetobacter cibinongensis</name>
    <dbReference type="NCBI Taxonomy" id="146475"/>
    <lineage>
        <taxon>Bacteria</taxon>
        <taxon>Pseudomonadati</taxon>
        <taxon>Pseudomonadota</taxon>
        <taxon>Alphaproteobacteria</taxon>
        <taxon>Acetobacterales</taxon>
        <taxon>Acetobacteraceae</taxon>
        <taxon>Acetobacter</taxon>
    </lineage>
</organism>
<keyword evidence="1" id="KW-0732">Signal</keyword>